<name>A0A6N2S4X8_9FIRM</name>
<sequence length="102" mass="11644">MAENTTPAEKDFLYYKGKPLVRNGNTIYYGHPADKYVALLQVQSTRQQGELELSDKITVQILSTNTELSLKNRILKKTEKNGLYNALNIASIWLERALQETK</sequence>
<evidence type="ECO:0000313" key="1">
    <source>
        <dbReference type="EMBL" id="VYS87929.1"/>
    </source>
</evidence>
<protein>
    <submittedName>
        <fullName evidence="1">Uncharacterized protein</fullName>
    </submittedName>
</protein>
<dbReference type="EMBL" id="CACRSL010000003">
    <property type="protein sequence ID" value="VYS87929.1"/>
    <property type="molecule type" value="Genomic_DNA"/>
</dbReference>
<dbReference type="AlphaFoldDB" id="A0A6N2S4X8"/>
<organism evidence="1">
    <name type="scientific">uncultured Anaerotruncus sp</name>
    <dbReference type="NCBI Taxonomy" id="905011"/>
    <lineage>
        <taxon>Bacteria</taxon>
        <taxon>Bacillati</taxon>
        <taxon>Bacillota</taxon>
        <taxon>Clostridia</taxon>
        <taxon>Eubacteriales</taxon>
        <taxon>Oscillospiraceae</taxon>
        <taxon>Anaerotruncus</taxon>
        <taxon>environmental samples</taxon>
    </lineage>
</organism>
<reference evidence="1" key="1">
    <citation type="submission" date="2019-11" db="EMBL/GenBank/DDBJ databases">
        <authorList>
            <person name="Feng L."/>
        </authorList>
    </citation>
    <scope>NUCLEOTIDE SEQUENCE</scope>
    <source>
        <strain evidence="1">AundefinedLFYP135</strain>
    </source>
</reference>
<gene>
    <name evidence="1" type="ORF">AULFYP135_00744</name>
</gene>
<proteinExistence type="predicted"/>
<accession>A0A6N2S4X8</accession>